<keyword evidence="4 8" id="KW-0808">Transferase</keyword>
<evidence type="ECO:0000256" key="8">
    <source>
        <dbReference type="HAMAP-Rule" id="MF_01937"/>
    </source>
</evidence>
<dbReference type="CDD" id="cd13962">
    <property type="entry name" value="PT_UbiA_UBIAD1"/>
    <property type="match status" value="1"/>
</dbReference>
<proteinExistence type="inferred from homology"/>
<feature type="transmembrane region" description="Helical" evidence="8">
    <location>
        <begin position="171"/>
        <end position="192"/>
    </location>
</feature>
<gene>
    <name evidence="8" type="primary">menA</name>
    <name evidence="10" type="ORF">J2S57_002845</name>
</gene>
<feature type="transmembrane region" description="Helical" evidence="8">
    <location>
        <begin position="220"/>
        <end position="239"/>
    </location>
</feature>
<evidence type="ECO:0000256" key="5">
    <source>
        <dbReference type="ARBA" id="ARBA00022692"/>
    </source>
</evidence>
<feature type="transmembrane region" description="Helical" evidence="8">
    <location>
        <begin position="146"/>
        <end position="165"/>
    </location>
</feature>
<dbReference type="InterPro" id="IPR026046">
    <property type="entry name" value="UBIAD1"/>
</dbReference>
<evidence type="ECO:0000256" key="4">
    <source>
        <dbReference type="ARBA" id="ARBA00022679"/>
    </source>
</evidence>
<keyword evidence="6 8" id="KW-1133">Transmembrane helix</keyword>
<dbReference type="InterPro" id="IPR004657">
    <property type="entry name" value="MenA"/>
</dbReference>
<feature type="transmembrane region" description="Helical" evidence="8">
    <location>
        <begin position="118"/>
        <end position="134"/>
    </location>
</feature>
<dbReference type="PIRSF" id="PIRSF005355">
    <property type="entry name" value="UBIAD1"/>
    <property type="match status" value="1"/>
</dbReference>
<dbReference type="Pfam" id="PF01040">
    <property type="entry name" value="UbiA"/>
    <property type="match status" value="1"/>
</dbReference>
<feature type="transmembrane region" description="Helical" evidence="8">
    <location>
        <begin position="42"/>
        <end position="62"/>
    </location>
</feature>
<comment type="caution">
    <text evidence="10">The sequence shown here is derived from an EMBL/GenBank/DDBJ whole genome shotgun (WGS) entry which is preliminary data.</text>
</comment>
<evidence type="ECO:0000256" key="9">
    <source>
        <dbReference type="NCBIfam" id="TIGR00751"/>
    </source>
</evidence>
<dbReference type="GO" id="GO:0046428">
    <property type="term" value="F:1,4-dihydroxy-2-naphthoate polyprenyltransferase activity"/>
    <property type="evidence" value="ECO:0007669"/>
    <property type="project" value="UniProtKB-EC"/>
</dbReference>
<dbReference type="PANTHER" id="PTHR13929:SF0">
    <property type="entry name" value="UBIA PRENYLTRANSFERASE DOMAIN-CONTAINING PROTEIN 1"/>
    <property type="match status" value="1"/>
</dbReference>
<comment type="pathway">
    <text evidence="8">Quinol/quinone metabolism; menaquinone biosynthesis; menaquinol from 1,4-dihydroxy-2-naphthoate: step 1/2.</text>
</comment>
<evidence type="ECO:0000256" key="7">
    <source>
        <dbReference type="ARBA" id="ARBA00023136"/>
    </source>
</evidence>
<reference evidence="10 11" key="1">
    <citation type="submission" date="2023-07" db="EMBL/GenBank/DDBJ databases">
        <title>Sequencing the genomes of 1000 actinobacteria strains.</title>
        <authorList>
            <person name="Klenk H.-P."/>
        </authorList>
    </citation>
    <scope>NUCLEOTIDE SEQUENCE [LARGE SCALE GENOMIC DNA]</scope>
    <source>
        <strain evidence="10 11">DSM 44388</strain>
    </source>
</reference>
<dbReference type="NCBIfam" id="TIGR00751">
    <property type="entry name" value="menA"/>
    <property type="match status" value="1"/>
</dbReference>
<dbReference type="InterPro" id="IPR044878">
    <property type="entry name" value="UbiA_sf"/>
</dbReference>
<accession>A0ABT9P332</accession>
<organism evidence="10 11">
    <name type="scientific">Kineosporia succinea</name>
    <dbReference type="NCBI Taxonomy" id="84632"/>
    <lineage>
        <taxon>Bacteria</taxon>
        <taxon>Bacillati</taxon>
        <taxon>Actinomycetota</taxon>
        <taxon>Actinomycetes</taxon>
        <taxon>Kineosporiales</taxon>
        <taxon>Kineosporiaceae</taxon>
        <taxon>Kineosporia</taxon>
    </lineage>
</organism>
<dbReference type="Proteomes" id="UP001235712">
    <property type="component" value="Unassembled WGS sequence"/>
</dbReference>
<comment type="subcellular location">
    <subcellularLocation>
        <location evidence="8">Cell membrane</location>
        <topology evidence="8">Multi-pass membrane protein</topology>
    </subcellularLocation>
    <subcellularLocation>
        <location evidence="1">Membrane</location>
        <topology evidence="1">Multi-pass membrane protein</topology>
    </subcellularLocation>
</comment>
<dbReference type="Gene3D" id="1.10.357.140">
    <property type="entry name" value="UbiA prenyltransferase"/>
    <property type="match status" value="1"/>
</dbReference>
<keyword evidence="3 8" id="KW-1003">Cell membrane</keyword>
<comment type="function">
    <text evidence="8">Conversion of 1,4-dihydroxy-2-naphthoate (DHNA) to demethylmenaquinone (DMK).</text>
</comment>
<dbReference type="PANTHER" id="PTHR13929">
    <property type="entry name" value="1,4-DIHYDROXY-2-NAPHTHOATE OCTAPRENYLTRANSFERASE"/>
    <property type="match status" value="1"/>
</dbReference>
<evidence type="ECO:0000256" key="3">
    <source>
        <dbReference type="ARBA" id="ARBA00022475"/>
    </source>
</evidence>
<keyword evidence="7 8" id="KW-0472">Membrane</keyword>
<evidence type="ECO:0000313" key="10">
    <source>
        <dbReference type="EMBL" id="MDP9827096.1"/>
    </source>
</evidence>
<dbReference type="InterPro" id="IPR000537">
    <property type="entry name" value="UbiA_prenyltransferase"/>
</dbReference>
<keyword evidence="5 8" id="KW-0812">Transmembrane</keyword>
<evidence type="ECO:0000256" key="6">
    <source>
        <dbReference type="ARBA" id="ARBA00022989"/>
    </source>
</evidence>
<name>A0ABT9P332_9ACTN</name>
<dbReference type="HAMAP" id="MF_01937">
    <property type="entry name" value="MenA_1"/>
    <property type="match status" value="1"/>
</dbReference>
<dbReference type="EMBL" id="JAUSQZ010000001">
    <property type="protein sequence ID" value="MDP9827096.1"/>
    <property type="molecule type" value="Genomic_DNA"/>
</dbReference>
<keyword evidence="11" id="KW-1185">Reference proteome</keyword>
<protein>
    <recommendedName>
        <fullName evidence="8 9">1,4-dihydroxy-2-naphthoate octaprenyltransferase</fullName>
        <shortName evidence="8">DHNA-octaprenyltransferase</shortName>
        <ecNumber evidence="8 9">2.5.1.74</ecNumber>
    </recommendedName>
</protein>
<comment type="catalytic activity">
    <reaction evidence="8">
        <text>an all-trans-polyprenyl diphosphate + 1,4-dihydroxy-2-naphthoate + H(+) = a 2-demethylmenaquinol + CO2 + diphosphate</text>
        <dbReference type="Rhea" id="RHEA:26478"/>
        <dbReference type="Rhea" id="RHEA-COMP:9563"/>
        <dbReference type="Rhea" id="RHEA-COMP:9564"/>
        <dbReference type="ChEBI" id="CHEBI:11173"/>
        <dbReference type="ChEBI" id="CHEBI:15378"/>
        <dbReference type="ChEBI" id="CHEBI:16526"/>
        <dbReference type="ChEBI" id="CHEBI:33019"/>
        <dbReference type="ChEBI" id="CHEBI:55437"/>
        <dbReference type="ChEBI" id="CHEBI:58914"/>
        <dbReference type="EC" id="2.5.1.74"/>
    </reaction>
</comment>
<evidence type="ECO:0000313" key="11">
    <source>
        <dbReference type="Proteomes" id="UP001235712"/>
    </source>
</evidence>
<evidence type="ECO:0000256" key="1">
    <source>
        <dbReference type="ARBA" id="ARBA00004141"/>
    </source>
</evidence>
<sequence length="293" mass="30350">MATATQWVEGARLKTLPLSVAPVLIGTGAAIGQDLGWGPLELIMAALALIVSLALQIGVNYANDYSDGIRGTDDDRVGPFRLTGSRAATPSQVKLAAFACFGVAGVAGLVLVLLAGQYWLLAVGVLCVLAAWYYTGGRKPYGYSGFGEVAVFVFFGLVAVLGTMYTQVGTISGSGFGAAVGMGSLACAVLVANNLRDIPTDSVTGKHTLAVKLGDSSTRVFYVFLIATPFVLTLVIGPWHPWTMISLIALPLARGPVMCVTAGNQGLGLIPALRDTGRLGLVWALLMGVGLAF</sequence>
<evidence type="ECO:0000256" key="2">
    <source>
        <dbReference type="ARBA" id="ARBA00022428"/>
    </source>
</evidence>
<keyword evidence="2 8" id="KW-0474">Menaquinone biosynthesis</keyword>
<comment type="similarity">
    <text evidence="8">Belongs to the MenA family. Type 1 subfamily.</text>
</comment>
<feature type="transmembrane region" description="Helical" evidence="8">
    <location>
        <begin position="95"/>
        <end position="112"/>
    </location>
</feature>
<dbReference type="EC" id="2.5.1.74" evidence="8 9"/>
<dbReference type="RefSeq" id="WP_307242765.1">
    <property type="nucleotide sequence ID" value="NZ_JAUSQZ010000001.1"/>
</dbReference>
<dbReference type="NCBIfam" id="NF004751">
    <property type="entry name" value="PRK06080.1-3"/>
    <property type="match status" value="1"/>
</dbReference>